<accession>A0AAJ1G3C1</accession>
<dbReference type="Gene3D" id="3.40.980.10">
    <property type="entry name" value="MoaB/Mog-like domain"/>
    <property type="match status" value="1"/>
</dbReference>
<reference evidence="5 6" key="1">
    <citation type="submission" date="2019-07" db="EMBL/GenBank/DDBJ databases">
        <title>Paenibacillus thiaminolyticus NRRL B-4156.</title>
        <authorList>
            <person name="Hehnly C."/>
            <person name="Zhang L."/>
        </authorList>
    </citation>
    <scope>NUCLEOTIDE SEQUENCE [LARGE SCALE GENOMIC DNA]</scope>
    <source>
        <strain evidence="5 6">NRRL B-4156</strain>
    </source>
</reference>
<dbReference type="Pfam" id="PF00994">
    <property type="entry name" value="MoCF_biosynth"/>
    <property type="match status" value="1"/>
</dbReference>
<dbReference type="Proteomes" id="UP000315377">
    <property type="component" value="Chromosome"/>
</dbReference>
<keyword evidence="2" id="KW-0501">Molybdenum cofactor biosynthesis</keyword>
<gene>
    <name evidence="5" type="ORF">FLT43_12250</name>
    <name evidence="4" type="ORF">M5W83_11655</name>
</gene>
<reference evidence="4 7" key="2">
    <citation type="submission" date="2022-05" db="EMBL/GenBank/DDBJ databases">
        <title>Genome Sequencing of Bee-Associated Microbes.</title>
        <authorList>
            <person name="Dunlap C."/>
        </authorList>
    </citation>
    <scope>NUCLEOTIDE SEQUENCE [LARGE SCALE GENOMIC DNA]</scope>
    <source>
        <strain evidence="4 7">NRRL B-14613</strain>
    </source>
</reference>
<evidence type="ECO:0000313" key="6">
    <source>
        <dbReference type="Proteomes" id="UP000315377"/>
    </source>
</evidence>
<name>A0AAJ1G3C1_PANTH</name>
<keyword evidence="7" id="KW-1185">Reference proteome</keyword>
<dbReference type="InterPro" id="IPR051920">
    <property type="entry name" value="MPT_Adenylyltrnsfr/MoaC-Rel"/>
</dbReference>
<dbReference type="InterPro" id="IPR036425">
    <property type="entry name" value="MoaB/Mog-like_dom_sf"/>
</dbReference>
<evidence type="ECO:0000313" key="4">
    <source>
        <dbReference type="EMBL" id="MCY9607799.1"/>
    </source>
</evidence>
<evidence type="ECO:0000259" key="3">
    <source>
        <dbReference type="SMART" id="SM00852"/>
    </source>
</evidence>
<comment type="pathway">
    <text evidence="1">Cofactor biosynthesis; molybdopterin biosynthesis.</text>
</comment>
<dbReference type="CDD" id="cd00886">
    <property type="entry name" value="MogA_MoaB"/>
    <property type="match status" value="1"/>
</dbReference>
<dbReference type="EMBL" id="JAMDMM010000021">
    <property type="protein sequence ID" value="MCY9607799.1"/>
    <property type="molecule type" value="Genomic_DNA"/>
</dbReference>
<dbReference type="GO" id="GO:0006777">
    <property type="term" value="P:Mo-molybdopterin cofactor biosynthetic process"/>
    <property type="evidence" value="ECO:0007669"/>
    <property type="project" value="UniProtKB-KW"/>
</dbReference>
<dbReference type="PANTHER" id="PTHR43764">
    <property type="entry name" value="MOLYBDENUM COFACTOR BIOSYNTHESIS"/>
    <property type="match status" value="1"/>
</dbReference>
<evidence type="ECO:0000256" key="2">
    <source>
        <dbReference type="ARBA" id="ARBA00023150"/>
    </source>
</evidence>
<evidence type="ECO:0000313" key="5">
    <source>
        <dbReference type="EMBL" id="QDM44172.1"/>
    </source>
</evidence>
<organism evidence="5 6">
    <name type="scientific">Paenibacillus thiaminolyticus</name>
    <name type="common">Bacillus thiaminolyticus</name>
    <dbReference type="NCBI Taxonomy" id="49283"/>
    <lineage>
        <taxon>Bacteria</taxon>
        <taxon>Bacillati</taxon>
        <taxon>Bacillota</taxon>
        <taxon>Bacilli</taxon>
        <taxon>Bacillales</taxon>
        <taxon>Paenibacillaceae</taxon>
        <taxon>Paenibacillus</taxon>
    </lineage>
</organism>
<feature type="domain" description="MoaB/Mog" evidence="3">
    <location>
        <begin position="6"/>
        <end position="151"/>
    </location>
</feature>
<dbReference type="AlphaFoldDB" id="A0AAJ1G3C1"/>
<evidence type="ECO:0000313" key="7">
    <source>
        <dbReference type="Proteomes" id="UP001209276"/>
    </source>
</evidence>
<sequence>MRWKVAILTASDKGSRGEREDTSAQVIRELVEEELHGEIVEYRIVPDEMNDISASLIEMADYFQAHLIITTGGIGMAERDVTPEATLKVVDRLVPGMAEAMRFASMQKQRRAMLNRGVCGVRGQTLIINLPGDPKGVHENLLPIMDQIPHALAVLNGHYKGAE</sequence>
<evidence type="ECO:0000256" key="1">
    <source>
        <dbReference type="ARBA" id="ARBA00005046"/>
    </source>
</evidence>
<dbReference type="RefSeq" id="WP_087444656.1">
    <property type="nucleotide sequence ID" value="NZ_CABMNB010000047.1"/>
</dbReference>
<dbReference type="InterPro" id="IPR001453">
    <property type="entry name" value="MoaB/Mog_dom"/>
</dbReference>
<proteinExistence type="predicted"/>
<dbReference type="NCBIfam" id="TIGR00177">
    <property type="entry name" value="molyb_syn"/>
    <property type="match status" value="1"/>
</dbReference>
<dbReference type="EMBL" id="CP041405">
    <property type="protein sequence ID" value="QDM44172.1"/>
    <property type="molecule type" value="Genomic_DNA"/>
</dbReference>
<dbReference type="SUPFAM" id="SSF53218">
    <property type="entry name" value="Molybdenum cofactor biosynthesis proteins"/>
    <property type="match status" value="1"/>
</dbReference>
<protein>
    <submittedName>
        <fullName evidence="5">MogA/MoaB family molybdenum cofactor biosynthesis protein</fullName>
    </submittedName>
</protein>
<dbReference type="PANTHER" id="PTHR43764:SF1">
    <property type="entry name" value="MOLYBDOPTERIN MOLYBDOTRANSFERASE"/>
    <property type="match status" value="1"/>
</dbReference>
<dbReference type="Proteomes" id="UP001209276">
    <property type="component" value="Unassembled WGS sequence"/>
</dbReference>
<dbReference type="GeneID" id="76996737"/>
<dbReference type="SMART" id="SM00852">
    <property type="entry name" value="MoCF_biosynth"/>
    <property type="match status" value="1"/>
</dbReference>